<evidence type="ECO:0000313" key="1">
    <source>
        <dbReference type="EMBL" id="CAA9429915.1"/>
    </source>
</evidence>
<evidence type="ECO:0008006" key="2">
    <source>
        <dbReference type="Google" id="ProtNLM"/>
    </source>
</evidence>
<dbReference type="AlphaFoldDB" id="A0A6J4Q0P0"/>
<proteinExistence type="predicted"/>
<gene>
    <name evidence="1" type="ORF">AVDCRST_MAG51-2579</name>
</gene>
<reference evidence="1" key="1">
    <citation type="submission" date="2020-02" db="EMBL/GenBank/DDBJ databases">
        <authorList>
            <person name="Meier V. D."/>
        </authorList>
    </citation>
    <scope>NUCLEOTIDE SEQUENCE</scope>
    <source>
        <strain evidence="1">AVDCRST_MAG51</strain>
    </source>
</reference>
<dbReference type="EMBL" id="CADCUX010000548">
    <property type="protein sequence ID" value="CAA9429915.1"/>
    <property type="molecule type" value="Genomic_DNA"/>
</dbReference>
<organism evidence="1">
    <name type="scientific">uncultured Ramlibacter sp</name>
    <dbReference type="NCBI Taxonomy" id="260755"/>
    <lineage>
        <taxon>Bacteria</taxon>
        <taxon>Pseudomonadati</taxon>
        <taxon>Pseudomonadota</taxon>
        <taxon>Betaproteobacteria</taxon>
        <taxon>Burkholderiales</taxon>
        <taxon>Comamonadaceae</taxon>
        <taxon>Ramlibacter</taxon>
        <taxon>environmental samples</taxon>
    </lineage>
</organism>
<name>A0A6J4Q0P0_9BURK</name>
<sequence>MCQSIDLPQQAAHRPLHRWLDALAAAVRRARRSLAAARHLADSRRRFDALDDAALRDLGMARSEFDSYWVEATGAVPRTRLRTRLGVEPQS</sequence>
<accession>A0A6J4Q0P0</accession>
<protein>
    <recommendedName>
        <fullName evidence="2">DUF1127 domain-containing protein</fullName>
    </recommendedName>
</protein>